<reference evidence="4 5" key="1">
    <citation type="journal article" date="2011" name="Nature">
        <title>A high-resolution map of human evolutionary constraint using 29 mammals.</title>
        <authorList>
            <person name="Lindblad-Toh K."/>
            <person name="Garber M."/>
            <person name="Zuk O."/>
            <person name="Lin M.F."/>
            <person name="Parker B.J."/>
            <person name="Washietl S."/>
            <person name="Kheradpour P."/>
            <person name="Ernst J."/>
            <person name="Jordan G."/>
            <person name="Mauceli E."/>
            <person name="Ward L.D."/>
            <person name="Lowe C.B."/>
            <person name="Holloway A.K."/>
            <person name="Clamp M."/>
            <person name="Gnerre S."/>
            <person name="Alfoldi J."/>
            <person name="Beal K."/>
            <person name="Chang J."/>
            <person name="Clawson H."/>
            <person name="Cuff J."/>
            <person name="Di Palma F."/>
            <person name="Fitzgerald S."/>
            <person name="Flicek P."/>
            <person name="Guttman M."/>
            <person name="Hubisz M.J."/>
            <person name="Jaffe D.B."/>
            <person name="Jungreis I."/>
            <person name="Kent W.J."/>
            <person name="Kostka D."/>
            <person name="Lara M."/>
            <person name="Martins A.L."/>
            <person name="Massingham T."/>
            <person name="Moltke I."/>
            <person name="Raney B.J."/>
            <person name="Rasmussen M.D."/>
            <person name="Robinson J."/>
            <person name="Stark A."/>
            <person name="Vilella A.J."/>
            <person name="Wen J."/>
            <person name="Xie X."/>
            <person name="Zody M.C."/>
            <person name="Baldwin J."/>
            <person name="Bloom T."/>
            <person name="Chin C.W."/>
            <person name="Heiman D."/>
            <person name="Nicol R."/>
            <person name="Nusbaum C."/>
            <person name="Young S."/>
            <person name="Wilkinson J."/>
            <person name="Worley K.C."/>
            <person name="Kovar C.L."/>
            <person name="Muzny D.M."/>
            <person name="Gibbs R.A."/>
            <person name="Cree A."/>
            <person name="Dihn H.H."/>
            <person name="Fowler G."/>
            <person name="Jhangiani S."/>
            <person name="Joshi V."/>
            <person name="Lee S."/>
            <person name="Lewis L.R."/>
            <person name="Nazareth L.V."/>
            <person name="Okwuonu G."/>
            <person name="Santibanez J."/>
            <person name="Warren W.C."/>
            <person name="Mardis E.R."/>
            <person name="Weinstock G.M."/>
            <person name="Wilson R.K."/>
            <person name="Delehaunty K."/>
            <person name="Dooling D."/>
            <person name="Fronik C."/>
            <person name="Fulton L."/>
            <person name="Fulton B."/>
            <person name="Graves T."/>
            <person name="Minx P."/>
            <person name="Sodergren E."/>
            <person name="Birney E."/>
            <person name="Margulies E.H."/>
            <person name="Herrero J."/>
            <person name="Green E.D."/>
            <person name="Haussler D."/>
            <person name="Siepel A."/>
            <person name="Goldman N."/>
            <person name="Pollard K.S."/>
            <person name="Pedersen J.S."/>
            <person name="Lander E.S."/>
            <person name="Kellis M."/>
        </authorList>
    </citation>
    <scope>NUCLEOTIDE SEQUENCE [LARGE SCALE GENOMIC DNA]</scope>
    <source>
        <strain evidence="5">Thorbecke</strain>
    </source>
</reference>
<dbReference type="GO" id="GO:0043236">
    <property type="term" value="F:laminin binding"/>
    <property type="evidence" value="ECO:0007669"/>
    <property type="project" value="TreeGrafter"/>
</dbReference>
<evidence type="ECO:0000313" key="5">
    <source>
        <dbReference type="Proteomes" id="UP000001811"/>
    </source>
</evidence>
<dbReference type="InterPro" id="IPR044156">
    <property type="entry name" value="Galectin-like"/>
</dbReference>
<reference evidence="4" key="3">
    <citation type="submission" date="2025-09" db="UniProtKB">
        <authorList>
            <consortium name="Ensembl"/>
        </authorList>
    </citation>
    <scope>IDENTIFICATION</scope>
    <source>
        <strain evidence="4">Thorbecke</strain>
    </source>
</reference>
<dbReference type="Bgee" id="ENSOCUG00000024302">
    <property type="expression patterns" value="Expressed in aorta and 18 other cell types or tissues"/>
</dbReference>
<dbReference type="GO" id="GO:0098609">
    <property type="term" value="P:cell-cell adhesion"/>
    <property type="evidence" value="ECO:0007669"/>
    <property type="project" value="Ensembl"/>
</dbReference>
<dbReference type="GO" id="GO:0030395">
    <property type="term" value="F:lactose binding"/>
    <property type="evidence" value="ECO:0007669"/>
    <property type="project" value="TreeGrafter"/>
</dbReference>
<dbReference type="eggNOG" id="KOG3587">
    <property type="taxonomic scope" value="Eukaryota"/>
</dbReference>
<dbReference type="GO" id="GO:0043065">
    <property type="term" value="P:positive regulation of apoptotic process"/>
    <property type="evidence" value="ECO:0007669"/>
    <property type="project" value="Ensembl"/>
</dbReference>
<dbReference type="InParanoid" id="G1TPZ1"/>
<evidence type="ECO:0000256" key="2">
    <source>
        <dbReference type="RuleBase" id="RU102079"/>
    </source>
</evidence>
<dbReference type="KEGG" id="ocu:100352731"/>
<dbReference type="GO" id="GO:0005886">
    <property type="term" value="C:plasma membrane"/>
    <property type="evidence" value="ECO:0007669"/>
    <property type="project" value="Ensembl"/>
</dbReference>
<dbReference type="HOGENOM" id="CLU_037794_5_0_1"/>
<accession>G1TPZ1</accession>
<keyword evidence="1 2" id="KW-0430">Lectin</keyword>
<keyword evidence="5" id="KW-1185">Reference proteome</keyword>
<evidence type="ECO:0000313" key="4">
    <source>
        <dbReference type="Ensembl" id="ENSOCUP00000019081.1"/>
    </source>
</evidence>
<dbReference type="GO" id="GO:0048018">
    <property type="term" value="F:receptor ligand activity"/>
    <property type="evidence" value="ECO:0007669"/>
    <property type="project" value="Ensembl"/>
</dbReference>
<dbReference type="GO" id="GO:0046598">
    <property type="term" value="P:positive regulation of viral entry into host cell"/>
    <property type="evidence" value="ECO:0007669"/>
    <property type="project" value="Ensembl"/>
</dbReference>
<dbReference type="SMR" id="G1TPZ1"/>
<dbReference type="Ensembl" id="ENSOCUT00000027705.1">
    <property type="protein sequence ID" value="ENSOCUP00000019081.1"/>
    <property type="gene ID" value="ENSOCUG00000024302.1"/>
</dbReference>
<dbReference type="CDD" id="cd00070">
    <property type="entry name" value="GLECT"/>
    <property type="match status" value="1"/>
</dbReference>
<dbReference type="PANTHER" id="PTHR11346">
    <property type="entry name" value="GALECTIN"/>
    <property type="match status" value="1"/>
</dbReference>
<evidence type="ECO:0000256" key="1">
    <source>
        <dbReference type="ARBA" id="ARBA00022734"/>
    </source>
</evidence>
<dbReference type="GeneTree" id="ENSGT00940000155534"/>
<dbReference type="GO" id="GO:2000329">
    <property type="term" value="P:negative regulation of T-helper 17 cell lineage commitment"/>
    <property type="evidence" value="ECO:0007669"/>
    <property type="project" value="Ensembl"/>
</dbReference>
<proteinExistence type="predicted"/>
<gene>
    <name evidence="4" type="primary">LGALS1</name>
</gene>
<protein>
    <recommendedName>
        <fullName evidence="2">Galectin</fullName>
    </recommendedName>
</protein>
<dbReference type="STRING" id="9986.ENSOCUP00000019081"/>
<reference evidence="4" key="2">
    <citation type="submission" date="2025-08" db="UniProtKB">
        <authorList>
            <consortium name="Ensembl"/>
        </authorList>
    </citation>
    <scope>IDENTIFICATION</scope>
    <source>
        <strain evidence="4">Thorbecke</strain>
    </source>
</reference>
<dbReference type="CTD" id="3956"/>
<dbReference type="Gene3D" id="2.60.120.200">
    <property type="match status" value="1"/>
</dbReference>
<dbReference type="PaxDb" id="9986-ENSOCUP00000019081"/>
<dbReference type="RefSeq" id="XP_002723572.1">
    <property type="nucleotide sequence ID" value="XM_002723526.5"/>
</dbReference>
<dbReference type="SMART" id="SM00276">
    <property type="entry name" value="GLECT"/>
    <property type="match status" value="1"/>
</dbReference>
<dbReference type="SMART" id="SM00908">
    <property type="entry name" value="Gal-bind_lectin"/>
    <property type="match status" value="1"/>
</dbReference>
<dbReference type="FunCoup" id="G1TPZ1">
    <property type="interactions" value="179"/>
</dbReference>
<dbReference type="GeneID" id="100352731"/>
<dbReference type="InterPro" id="IPR013320">
    <property type="entry name" value="ConA-like_dom_sf"/>
</dbReference>
<dbReference type="PROSITE" id="PS51304">
    <property type="entry name" value="GALECTIN"/>
    <property type="match status" value="1"/>
</dbReference>
<dbReference type="GO" id="GO:0005829">
    <property type="term" value="C:cytosol"/>
    <property type="evidence" value="ECO:0007669"/>
    <property type="project" value="Ensembl"/>
</dbReference>
<dbReference type="SUPFAM" id="SSF49899">
    <property type="entry name" value="Concanavalin A-like lectins/glucanases"/>
    <property type="match status" value="1"/>
</dbReference>
<dbReference type="OMA" id="GQWGKEL"/>
<dbReference type="OrthoDB" id="8443340at2759"/>
<evidence type="ECO:0000259" key="3">
    <source>
        <dbReference type="PROSITE" id="PS51304"/>
    </source>
</evidence>
<dbReference type="InterPro" id="IPR001079">
    <property type="entry name" value="Galectin_CRD"/>
</dbReference>
<organism evidence="4 5">
    <name type="scientific">Oryctolagus cuniculus</name>
    <name type="common">Rabbit</name>
    <dbReference type="NCBI Taxonomy" id="9986"/>
    <lineage>
        <taxon>Eukaryota</taxon>
        <taxon>Metazoa</taxon>
        <taxon>Chordata</taxon>
        <taxon>Craniata</taxon>
        <taxon>Vertebrata</taxon>
        <taxon>Euteleostomi</taxon>
        <taxon>Mammalia</taxon>
        <taxon>Eutheria</taxon>
        <taxon>Euarchontoglires</taxon>
        <taxon>Glires</taxon>
        <taxon>Lagomorpha</taxon>
        <taxon>Leporidae</taxon>
        <taxon>Oryctolagus</taxon>
    </lineage>
</organism>
<dbReference type="AlphaFoldDB" id="G1TPZ1"/>
<sequence>MAGLVANNLKLQPGQSLLVRGEVAPSASRFIVNLGQDIDNLCLHFNPRFNSQGDTNTIVCNSKEKGVWGVEHREKAFPFQPGSVAEVTFSFNKEDLLIKLPDGHTFKFPNRLNLETIDYLHTSDDFKVKCMTID</sequence>
<dbReference type="GO" id="GO:0005615">
    <property type="term" value="C:extracellular space"/>
    <property type="evidence" value="ECO:0007669"/>
    <property type="project" value="TreeGrafter"/>
</dbReference>
<name>G1TPZ1_RABIT</name>
<dbReference type="FunFam" id="2.60.120.200:FF:000021">
    <property type="entry name" value="Galectin"/>
    <property type="match status" value="1"/>
</dbReference>
<dbReference type="GO" id="GO:0050729">
    <property type="term" value="P:positive regulation of inflammatory response"/>
    <property type="evidence" value="ECO:0007669"/>
    <property type="project" value="Ensembl"/>
</dbReference>
<dbReference type="PANTHER" id="PTHR11346:SF97">
    <property type="entry name" value="GALECTIN-1"/>
    <property type="match status" value="1"/>
</dbReference>
<dbReference type="GO" id="GO:1990724">
    <property type="term" value="C:galectin complex"/>
    <property type="evidence" value="ECO:0007669"/>
    <property type="project" value="Ensembl"/>
</dbReference>
<dbReference type="Proteomes" id="UP000001811">
    <property type="component" value="Unplaced"/>
</dbReference>
<feature type="domain" description="Galectin" evidence="3">
    <location>
        <begin position="3"/>
        <end position="134"/>
    </location>
</feature>
<dbReference type="Pfam" id="PF00337">
    <property type="entry name" value="Gal-bind_lectin"/>
    <property type="match status" value="1"/>
</dbReference>